<evidence type="ECO:0000313" key="2">
    <source>
        <dbReference type="Proteomes" id="UP001199916"/>
    </source>
</evidence>
<keyword evidence="2" id="KW-1185">Reference proteome</keyword>
<name>A0ABS8Y8Z7_9BACL</name>
<sequence length="45" mass="5124">MRTRKRETAAFESTPIDWPAYFVEKPANAAFFSAEGTFGTLHEDE</sequence>
<gene>
    <name evidence="1" type="ORF">LQV63_02880</name>
</gene>
<dbReference type="Proteomes" id="UP001199916">
    <property type="component" value="Unassembled WGS sequence"/>
</dbReference>
<proteinExistence type="predicted"/>
<dbReference type="RefSeq" id="WP_233695577.1">
    <property type="nucleotide sequence ID" value="NZ_JAJNBZ010000002.1"/>
</dbReference>
<dbReference type="EMBL" id="JAJNBZ010000002">
    <property type="protein sequence ID" value="MCE5168260.1"/>
    <property type="molecule type" value="Genomic_DNA"/>
</dbReference>
<organism evidence="1 2">
    <name type="scientific">Paenibacillus profundus</name>
    <dbReference type="NCBI Taxonomy" id="1173085"/>
    <lineage>
        <taxon>Bacteria</taxon>
        <taxon>Bacillati</taxon>
        <taxon>Bacillota</taxon>
        <taxon>Bacilli</taxon>
        <taxon>Bacillales</taxon>
        <taxon>Paenibacillaceae</taxon>
        <taxon>Paenibacillus</taxon>
    </lineage>
</organism>
<reference evidence="1 2" key="1">
    <citation type="submission" date="2021-11" db="EMBL/GenBank/DDBJ databases">
        <title>Draft genome sequence of Paenibacillus profundus YoMME, a new Gram-positive bacteria with exoelectrogenic properties.</title>
        <authorList>
            <person name="Hubenova Y."/>
            <person name="Hubenova E."/>
            <person name="Manasiev Y."/>
            <person name="Peykov S."/>
            <person name="Mitov M."/>
        </authorList>
    </citation>
    <scope>NUCLEOTIDE SEQUENCE [LARGE SCALE GENOMIC DNA]</scope>
    <source>
        <strain evidence="1 2">YoMME</strain>
    </source>
</reference>
<accession>A0ABS8Y8Z7</accession>
<evidence type="ECO:0000313" key="1">
    <source>
        <dbReference type="EMBL" id="MCE5168260.1"/>
    </source>
</evidence>
<comment type="caution">
    <text evidence="1">The sequence shown here is derived from an EMBL/GenBank/DDBJ whole genome shotgun (WGS) entry which is preliminary data.</text>
</comment>
<protein>
    <submittedName>
        <fullName evidence="1">Uncharacterized protein</fullName>
    </submittedName>
</protein>